<organism evidence="2 5">
    <name type="scientific">Puccinia graminis f. sp. tritici</name>
    <dbReference type="NCBI Taxonomy" id="56615"/>
    <lineage>
        <taxon>Eukaryota</taxon>
        <taxon>Fungi</taxon>
        <taxon>Dikarya</taxon>
        <taxon>Basidiomycota</taxon>
        <taxon>Pucciniomycotina</taxon>
        <taxon>Pucciniomycetes</taxon>
        <taxon>Pucciniales</taxon>
        <taxon>Pucciniaceae</taxon>
        <taxon>Puccinia</taxon>
    </lineage>
</organism>
<dbReference type="EMBL" id="VDEP01000441">
    <property type="protein sequence ID" value="KAA1081501.1"/>
    <property type="molecule type" value="Genomic_DNA"/>
</dbReference>
<protein>
    <submittedName>
        <fullName evidence="2">Uncharacterized protein</fullName>
    </submittedName>
</protein>
<dbReference type="EMBL" id="VSWC01000041">
    <property type="protein sequence ID" value="KAA1103997.1"/>
    <property type="molecule type" value="Genomic_DNA"/>
</dbReference>
<dbReference type="Proteomes" id="UP000324748">
    <property type="component" value="Unassembled WGS sequence"/>
</dbReference>
<evidence type="ECO:0000313" key="4">
    <source>
        <dbReference type="Proteomes" id="UP000324748"/>
    </source>
</evidence>
<dbReference type="EMBL" id="VDEP01000442">
    <property type="protein sequence ID" value="KAA1080267.1"/>
    <property type="molecule type" value="Genomic_DNA"/>
</dbReference>
<dbReference type="AlphaFoldDB" id="A0A5B0MWU0"/>
<reference evidence="4 5" key="1">
    <citation type="submission" date="2019-05" db="EMBL/GenBank/DDBJ databases">
        <title>Emergence of the Ug99 lineage of the wheat stem rust pathogen through somatic hybridization.</title>
        <authorList>
            <person name="Li F."/>
            <person name="Upadhyaya N.M."/>
            <person name="Sperschneider J."/>
            <person name="Matny O."/>
            <person name="Nguyen-Phuc H."/>
            <person name="Mago R."/>
            <person name="Raley C."/>
            <person name="Miller M.E."/>
            <person name="Silverstein K.A.T."/>
            <person name="Henningsen E."/>
            <person name="Hirsch C.D."/>
            <person name="Visser B."/>
            <person name="Pretorius Z.A."/>
            <person name="Steffenson B.J."/>
            <person name="Schwessinger B."/>
            <person name="Dodds P.N."/>
            <person name="Figueroa M."/>
        </authorList>
    </citation>
    <scope>NUCLEOTIDE SEQUENCE [LARGE SCALE GENOMIC DNA]</scope>
    <source>
        <strain evidence="3">21-0</strain>
        <strain evidence="2 5">Ug99</strain>
    </source>
</reference>
<accession>A0A5B0MWU0</accession>
<name>A0A5B0MWU0_PUCGR</name>
<evidence type="ECO:0000313" key="2">
    <source>
        <dbReference type="EMBL" id="KAA1081501.1"/>
    </source>
</evidence>
<comment type="caution">
    <text evidence="2">The sequence shown here is derived from an EMBL/GenBank/DDBJ whole genome shotgun (WGS) entry which is preliminary data.</text>
</comment>
<evidence type="ECO:0000313" key="1">
    <source>
        <dbReference type="EMBL" id="KAA1080267.1"/>
    </source>
</evidence>
<dbReference type="Proteomes" id="UP000325313">
    <property type="component" value="Unassembled WGS sequence"/>
</dbReference>
<sequence length="63" mass="7190">MRPSQSIKAITQVCLYSTLSEGGCQRVFDIGFEDGSKLLQYRGFRVMNRSSTRSSHIKMYRPA</sequence>
<gene>
    <name evidence="3" type="ORF">PGT21_006990</name>
    <name evidence="2" type="ORF">PGTUg99_007431</name>
    <name evidence="1" type="ORF">PGTUg99_027642</name>
</gene>
<keyword evidence="4" id="KW-1185">Reference proteome</keyword>
<evidence type="ECO:0000313" key="3">
    <source>
        <dbReference type="EMBL" id="KAA1103997.1"/>
    </source>
</evidence>
<evidence type="ECO:0000313" key="5">
    <source>
        <dbReference type="Proteomes" id="UP000325313"/>
    </source>
</evidence>
<proteinExistence type="predicted"/>